<evidence type="ECO:0000256" key="1">
    <source>
        <dbReference type="ARBA" id="ARBA00006135"/>
    </source>
</evidence>
<dbReference type="InterPro" id="IPR010258">
    <property type="entry name" value="Conjugal_tfr_TrbG/VirB9/CagX"/>
</dbReference>
<reference evidence="4" key="1">
    <citation type="submission" date="2021-02" db="EMBL/GenBank/DDBJ databases">
        <authorList>
            <person name="Han P."/>
        </authorList>
    </citation>
    <scope>NUCLEOTIDE SEQUENCE</scope>
    <source>
        <strain evidence="4">Nitrosomonas nitrosa 18-3D</strain>
    </source>
</reference>
<dbReference type="InterPro" id="IPR033645">
    <property type="entry name" value="VirB9/CagX/TrbG_C"/>
</dbReference>
<evidence type="ECO:0000256" key="2">
    <source>
        <dbReference type="ARBA" id="ARBA00022729"/>
    </source>
</evidence>
<proteinExistence type="inferred from homology"/>
<dbReference type="RefSeq" id="WP_204799870.1">
    <property type="nucleotide sequence ID" value="NZ_CAJNAP010000016.1"/>
</dbReference>
<dbReference type="EMBL" id="CAJNAP010000016">
    <property type="protein sequence ID" value="CAE6506720.1"/>
    <property type="molecule type" value="Genomic_DNA"/>
</dbReference>
<evidence type="ECO:0000256" key="3">
    <source>
        <dbReference type="SAM" id="SignalP"/>
    </source>
</evidence>
<dbReference type="Proteomes" id="UP000601736">
    <property type="component" value="Unassembled WGS sequence"/>
</dbReference>
<evidence type="ECO:0000313" key="4">
    <source>
        <dbReference type="EMBL" id="CAE6506720.1"/>
    </source>
</evidence>
<dbReference type="AlphaFoldDB" id="A0A8H8Z103"/>
<accession>A0A8H8Z103</accession>
<comment type="similarity">
    <text evidence="1">Belongs to the TrbG/VirB9 family.</text>
</comment>
<dbReference type="InterPro" id="IPR014142">
    <property type="entry name" value="TrbG_Ti"/>
</dbReference>
<evidence type="ECO:0000313" key="5">
    <source>
        <dbReference type="Proteomes" id="UP000601736"/>
    </source>
</evidence>
<gene>
    <name evidence="4" type="primary">trbG</name>
    <name evidence="4" type="ORF">NMYAN_230011</name>
</gene>
<sequence length="299" mass="33295">MKRMFTLTVPILLMGWMAPVSASNLTEAYFSGKNPQLTQQEREAIAIAKKWQANGAQGIKPVAGSDGSIRFLFGAQQPSIVCAVLQVCDIELQPGEQVNSIHLGDQARWLIEPAITGQGAAEVQHLIVKPMDVGLETSLVVTTNRRTYHIRLRSHRREFMPRVGFIYPEDARAKWDAIKAQKNRTMAIRQSRVIPETGEYLGNLDFAYSVSGNAVWKPVRVYNDGQKTIIQMPKIMAQTEAPTLLLLNKKGGLFRKDDTVMVNYRLQGDRYIVDALFDQAILVAGAGNNQSRVTVTRGN</sequence>
<comment type="caution">
    <text evidence="4">The sequence shown here is derived from an EMBL/GenBank/DDBJ whole genome shotgun (WGS) entry which is preliminary data.</text>
</comment>
<dbReference type="InterPro" id="IPR038161">
    <property type="entry name" value="VirB9/CagX/TrbG_C_sf"/>
</dbReference>
<keyword evidence="2 3" id="KW-0732">Signal</keyword>
<dbReference type="CDD" id="cd06911">
    <property type="entry name" value="VirB9_CagX_TrbG"/>
    <property type="match status" value="1"/>
</dbReference>
<organism evidence="4 5">
    <name type="scientific">Nitrosomonas nitrosa</name>
    <dbReference type="NCBI Taxonomy" id="52442"/>
    <lineage>
        <taxon>Bacteria</taxon>
        <taxon>Pseudomonadati</taxon>
        <taxon>Pseudomonadota</taxon>
        <taxon>Betaproteobacteria</taxon>
        <taxon>Nitrosomonadales</taxon>
        <taxon>Nitrosomonadaceae</taxon>
        <taxon>Nitrosomonas</taxon>
    </lineage>
</organism>
<dbReference type="Gene3D" id="2.60.40.2500">
    <property type="match status" value="1"/>
</dbReference>
<protein>
    <submittedName>
        <fullName evidence="4">Putative conjugal transfer protein TrbG</fullName>
    </submittedName>
</protein>
<dbReference type="NCBIfam" id="NF010460">
    <property type="entry name" value="PRK13885.1"/>
    <property type="match status" value="1"/>
</dbReference>
<feature type="chain" id="PRO_5034492540" evidence="3">
    <location>
        <begin position="23"/>
        <end position="299"/>
    </location>
</feature>
<name>A0A8H8Z103_9PROT</name>
<dbReference type="Pfam" id="PF03524">
    <property type="entry name" value="CagX"/>
    <property type="match status" value="1"/>
</dbReference>
<dbReference type="NCBIfam" id="TIGR02775">
    <property type="entry name" value="TrbG_Ti"/>
    <property type="match status" value="1"/>
</dbReference>
<feature type="signal peptide" evidence="3">
    <location>
        <begin position="1"/>
        <end position="22"/>
    </location>
</feature>